<evidence type="ECO:0000256" key="1">
    <source>
        <dbReference type="SAM" id="SignalP"/>
    </source>
</evidence>
<dbReference type="RefSeq" id="WP_349343101.1">
    <property type="nucleotide sequence ID" value="NZ_CP157802.1"/>
</dbReference>
<dbReference type="KEGG" id="mamm:ABNF92_00275"/>
<dbReference type="EMBL" id="CP157802">
    <property type="protein sequence ID" value="XBQ19631.1"/>
    <property type="molecule type" value="Genomic_DNA"/>
</dbReference>
<reference evidence="3" key="1">
    <citation type="submission" date="2024-05" db="EMBL/GenBank/DDBJ databases">
        <title>Draft Genome Sequences of Flagellimonas sp. MMG031 and Marinobacter sp. MMG032 Isolated from the dinoflagellate Symbiodinium pilosum.</title>
        <authorList>
            <person name="Shikuma N.J."/>
            <person name="Farrell M.V."/>
        </authorList>
    </citation>
    <scope>NUCLEOTIDE SEQUENCE</scope>
    <source>
        <strain evidence="3">MMG032</strain>
    </source>
</reference>
<dbReference type="InterPro" id="IPR046158">
    <property type="entry name" value="DUF6160"/>
</dbReference>
<dbReference type="Pfam" id="PF19657">
    <property type="entry name" value="DUF6160"/>
    <property type="match status" value="1"/>
</dbReference>
<keyword evidence="1" id="KW-0732">Signal</keyword>
<organism evidence="3">
    <name type="scientific">Marinobacter sp. MMG032</name>
    <dbReference type="NCBI Taxonomy" id="3158548"/>
    <lineage>
        <taxon>Bacteria</taxon>
        <taxon>Pseudomonadati</taxon>
        <taxon>Pseudomonadota</taxon>
        <taxon>Gammaproteobacteria</taxon>
        <taxon>Pseudomonadales</taxon>
        <taxon>Marinobacteraceae</taxon>
        <taxon>Marinobacter</taxon>
    </lineage>
</organism>
<sequence length="339" mass="34890">MKGLKKLALATAVAAVPFAAQAEMKALDDTSMGNMTGQAGITIELEANVDIGEIAYQDAGFLAISDVTIGGAADPLTGTGGTSGALDDVSLYIDVAGPSGSQDLSGQSVGNKYLVGAATNKQNVTWSNTATTADGSASYESGMPDIQDGDLVIGIRSTSGVPVDFGVSIGAVSLAKSGSEVGKLDEQRRVNGGSSTTLVSDLDMTGLLGPIDIVIQEDTDVMNVNAFFNVQGTLNADFVGTSFDFELHNRRGDDTNGLQVVTPNGTVDTSFAHAQVDIGKTTYVTDYATGSTGEALALNVNNFSGDLDLKDITMGNAPSIGDVYMTDLRLDAKMTVYGH</sequence>
<proteinExistence type="predicted"/>
<feature type="signal peptide" evidence="1">
    <location>
        <begin position="1"/>
        <end position="22"/>
    </location>
</feature>
<dbReference type="AlphaFoldDB" id="A0AAU7MMF5"/>
<protein>
    <submittedName>
        <fullName evidence="3">DUF6160 family protein</fullName>
    </submittedName>
</protein>
<name>A0AAU7MMF5_9GAMM</name>
<feature type="domain" description="DUF6160" evidence="2">
    <location>
        <begin position="1"/>
        <end position="97"/>
    </location>
</feature>
<accession>A0AAU7MMF5</accession>
<evidence type="ECO:0000313" key="3">
    <source>
        <dbReference type="EMBL" id="XBQ19631.1"/>
    </source>
</evidence>
<gene>
    <name evidence="3" type="ORF">ABNF92_00275</name>
</gene>
<feature type="chain" id="PRO_5043627413" evidence="1">
    <location>
        <begin position="23"/>
        <end position="339"/>
    </location>
</feature>
<evidence type="ECO:0000259" key="2">
    <source>
        <dbReference type="Pfam" id="PF19657"/>
    </source>
</evidence>